<evidence type="ECO:0000259" key="4">
    <source>
        <dbReference type="SMART" id="SM00881"/>
    </source>
</evidence>
<dbReference type="Gene3D" id="3.30.1490.20">
    <property type="entry name" value="ATP-grasp fold, A domain"/>
    <property type="match status" value="1"/>
</dbReference>
<dbReference type="InterPro" id="IPR051538">
    <property type="entry name" value="Acyl-CoA_Synth/Transferase"/>
</dbReference>
<dbReference type="PANTHER" id="PTHR43334:SF1">
    <property type="entry name" value="3-HYDROXYPROPIONATE--COA LIGASE [ADP-FORMING]"/>
    <property type="match status" value="1"/>
</dbReference>
<protein>
    <recommendedName>
        <fullName evidence="4">CoA-binding domain-containing protein</fullName>
    </recommendedName>
</protein>
<dbReference type="Pfam" id="PF19045">
    <property type="entry name" value="Ligase_CoA_2"/>
    <property type="match status" value="1"/>
</dbReference>
<dbReference type="Pfam" id="PF13549">
    <property type="entry name" value="ATP-grasp_5"/>
    <property type="match status" value="1"/>
</dbReference>
<dbReference type="Gene3D" id="3.40.50.261">
    <property type="entry name" value="Succinyl-CoA synthetase domains"/>
    <property type="match status" value="2"/>
</dbReference>
<organism evidence="5 6">
    <name type="scientific">Candidatus Roizmanbacteria bacterium RIFCSPLOWO2_01_FULL_38_12</name>
    <dbReference type="NCBI Taxonomy" id="1802061"/>
    <lineage>
        <taxon>Bacteria</taxon>
        <taxon>Candidatus Roizmaniibacteriota</taxon>
    </lineage>
</organism>
<dbReference type="STRING" id="1802061.A3A93_06210"/>
<gene>
    <name evidence="5" type="ORF">A3A93_06210</name>
</gene>
<dbReference type="InterPro" id="IPR036291">
    <property type="entry name" value="NAD(P)-bd_dom_sf"/>
</dbReference>
<dbReference type="EMBL" id="MGAL01000039">
    <property type="protein sequence ID" value="OGK46823.1"/>
    <property type="molecule type" value="Genomic_DNA"/>
</dbReference>
<dbReference type="InterPro" id="IPR016102">
    <property type="entry name" value="Succinyl-CoA_synth-like"/>
</dbReference>
<dbReference type="Pfam" id="PF13607">
    <property type="entry name" value="Succ_CoA_lig"/>
    <property type="match status" value="1"/>
</dbReference>
<dbReference type="SUPFAM" id="SSF56059">
    <property type="entry name" value="Glutathione synthetase ATP-binding domain-like"/>
    <property type="match status" value="1"/>
</dbReference>
<dbReference type="AlphaFoldDB" id="A0A1F7ITY0"/>
<evidence type="ECO:0000313" key="6">
    <source>
        <dbReference type="Proteomes" id="UP000177141"/>
    </source>
</evidence>
<evidence type="ECO:0000256" key="3">
    <source>
        <dbReference type="ARBA" id="ARBA00022840"/>
    </source>
</evidence>
<reference evidence="5 6" key="1">
    <citation type="journal article" date="2016" name="Nat. Commun.">
        <title>Thousands of microbial genomes shed light on interconnected biogeochemical processes in an aquifer system.</title>
        <authorList>
            <person name="Anantharaman K."/>
            <person name="Brown C.T."/>
            <person name="Hug L.A."/>
            <person name="Sharon I."/>
            <person name="Castelle C.J."/>
            <person name="Probst A.J."/>
            <person name="Thomas B.C."/>
            <person name="Singh A."/>
            <person name="Wilkins M.J."/>
            <person name="Karaoz U."/>
            <person name="Brodie E.L."/>
            <person name="Williams K.H."/>
            <person name="Hubbard S.S."/>
            <person name="Banfield J.F."/>
        </authorList>
    </citation>
    <scope>NUCLEOTIDE SEQUENCE [LARGE SCALE GENOMIC DNA]</scope>
</reference>
<keyword evidence="2" id="KW-0547">Nucleotide-binding</keyword>
<accession>A0A1F7ITY0</accession>
<feature type="domain" description="CoA-binding" evidence="4">
    <location>
        <begin position="6"/>
        <end position="101"/>
    </location>
</feature>
<keyword evidence="1" id="KW-0436">Ligase</keyword>
<dbReference type="GO" id="GO:0043758">
    <property type="term" value="F:acetate-CoA ligase (ADP-forming) activity"/>
    <property type="evidence" value="ECO:0007669"/>
    <property type="project" value="InterPro"/>
</dbReference>
<dbReference type="SUPFAM" id="SSF51735">
    <property type="entry name" value="NAD(P)-binding Rossmann-fold domains"/>
    <property type="match status" value="1"/>
</dbReference>
<name>A0A1F7ITY0_9BACT</name>
<keyword evidence="3" id="KW-0067">ATP-binding</keyword>
<dbReference type="InterPro" id="IPR032875">
    <property type="entry name" value="Succ_CoA_lig_flav_dom"/>
</dbReference>
<dbReference type="SUPFAM" id="SSF52210">
    <property type="entry name" value="Succinyl-CoA synthetase domains"/>
    <property type="match status" value="2"/>
</dbReference>
<evidence type="ECO:0000256" key="2">
    <source>
        <dbReference type="ARBA" id="ARBA00022741"/>
    </source>
</evidence>
<sequence>MPLDKLFNPRSIAIVGVSKDIQKVGHLTAKNMLDQGYTGGLYFVNPSEKSILGKKVYQKLEDVKKHVDLVVFATPAKVTLELLDSVYKTGCRNVVIFAAGFKESHTPESDELEKGLIKKINRYNLKVLGPNCIGFVNTTLGVNATFLKLKSPVGNIGIISQSGALGSALEDYFAAHTNLGFSYFISLGNKSSIDESDCLNFLVKDRKTKVIGMYLEDVVNGNKFRQALHQASKHKPVIILKGGTTQAGSKAAISHTGSMVGDDQVFDSAILQSGAIRVNSYALFQQLIMLYSFNRIPLSRRILVLSNAGGMGVLLTDEIVKSGLELITISEETKKKLYKAFSEIKKITVHNPIDLLGDASAFDYEKAISLTQKEQNIGATVILLTPQANTQISETASVVADAQKKLDRANKSKRSPIYPVFMGGYSVHKANKFFEKQNMKYFKTFDDLPGLLSTLSDRQERLVVLNSNSKQVDNMSLAAHTLDIKALFLESQNKTVMNQYDSLKLMDYAGLKIAKTYHVTSEENLKAVISKEGYPLVAKIASEKITHKTEVKGVITGLNTWEELVNAYLHLTQITDKRSGCYIQKEYSGYELIVGAKRDKTFGCVVLVGMGGIYAELLKEAVEFVYPFSYKYFIYTLKKTKLHAFIKGYRNKLALDIWRLYEVVSRIGALMESFKQIKEIDINPLIADGKKMMIVDARVVI</sequence>
<dbReference type="Gene3D" id="3.40.50.720">
    <property type="entry name" value="NAD(P)-binding Rossmann-like Domain"/>
    <property type="match status" value="1"/>
</dbReference>
<dbReference type="Proteomes" id="UP000177141">
    <property type="component" value="Unassembled WGS sequence"/>
</dbReference>
<dbReference type="Gene3D" id="3.30.470.20">
    <property type="entry name" value="ATP-grasp fold, B domain"/>
    <property type="match status" value="1"/>
</dbReference>
<dbReference type="PANTHER" id="PTHR43334">
    <property type="entry name" value="ACETATE--COA LIGASE [ADP-FORMING]"/>
    <property type="match status" value="1"/>
</dbReference>
<evidence type="ECO:0000256" key="1">
    <source>
        <dbReference type="ARBA" id="ARBA00022598"/>
    </source>
</evidence>
<dbReference type="InterPro" id="IPR003781">
    <property type="entry name" value="CoA-bd"/>
</dbReference>
<dbReference type="InterPro" id="IPR043938">
    <property type="entry name" value="Ligase_CoA_dom"/>
</dbReference>
<dbReference type="SMART" id="SM00881">
    <property type="entry name" value="CoA_binding"/>
    <property type="match status" value="1"/>
</dbReference>
<dbReference type="InterPro" id="IPR013815">
    <property type="entry name" value="ATP_grasp_subdomain_1"/>
</dbReference>
<dbReference type="Pfam" id="PF13380">
    <property type="entry name" value="CoA_binding_2"/>
    <property type="match status" value="1"/>
</dbReference>
<comment type="caution">
    <text evidence="5">The sequence shown here is derived from an EMBL/GenBank/DDBJ whole genome shotgun (WGS) entry which is preliminary data.</text>
</comment>
<dbReference type="GO" id="GO:0005524">
    <property type="term" value="F:ATP binding"/>
    <property type="evidence" value="ECO:0007669"/>
    <property type="project" value="UniProtKB-KW"/>
</dbReference>
<proteinExistence type="predicted"/>
<evidence type="ECO:0000313" key="5">
    <source>
        <dbReference type="EMBL" id="OGK46823.1"/>
    </source>
</evidence>